<dbReference type="Proteomes" id="UP000768163">
    <property type="component" value="Unassembled WGS sequence"/>
</dbReference>
<proteinExistence type="predicted"/>
<dbReference type="Proteomes" id="UP000738826">
    <property type="component" value="Unassembled WGS sequence"/>
</dbReference>
<evidence type="ECO:0000313" key="2">
    <source>
        <dbReference type="EMBL" id="NCS92088.1"/>
    </source>
</evidence>
<sequence>MLSDYKKEEAEEEILKAKNLSEKQDKVKGVDLCDEILNNLDNPNLWILWS</sequence>
<reference evidence="2" key="1">
    <citation type="submission" date="2019-11" db="EMBL/GenBank/DDBJ databases">
        <title>Lipid analysis of CO2-rich subsurface aquifers suggests an autotrophy-based deep biosphere with lysolipids enriched in CPR bacteria.</title>
        <authorList>
            <person name="Probst A.J."/>
            <person name="Elling F.J."/>
            <person name="Castelle C.J."/>
            <person name="Zhu Q."/>
            <person name="Elvert M."/>
            <person name="Birarda G."/>
            <person name="Holman H.-Y."/>
            <person name="Lane K.R."/>
            <person name="Ladd B."/>
            <person name="Ryan M.C."/>
            <person name="Woyke T."/>
            <person name="Hinrichs K.-U."/>
            <person name="Banfield J.F."/>
        </authorList>
    </citation>
    <scope>NUCLEOTIDE SEQUENCE</scope>
    <source>
        <strain evidence="1">CG_2015-01_33_1645</strain>
        <strain evidence="2">CG_2015-04_33_537</strain>
    </source>
</reference>
<accession>A0A8J8CGC3</accession>
<name>A0A8J8CGC3_9ARCH</name>
<dbReference type="EMBL" id="JAACQH010000180">
    <property type="protein sequence ID" value="NCS92088.1"/>
    <property type="molecule type" value="Genomic_DNA"/>
</dbReference>
<gene>
    <name evidence="2" type="ORF">GW779_06805</name>
    <name evidence="1" type="ORF">GW910_06230</name>
</gene>
<dbReference type="EMBL" id="JAACVF010000184">
    <property type="protein sequence ID" value="NCN65637.1"/>
    <property type="molecule type" value="Genomic_DNA"/>
</dbReference>
<comment type="caution">
    <text evidence="2">The sequence shown here is derived from an EMBL/GenBank/DDBJ whole genome shotgun (WGS) entry which is preliminary data.</text>
</comment>
<protein>
    <submittedName>
        <fullName evidence="2">Uncharacterized protein</fullName>
    </submittedName>
</protein>
<dbReference type="AlphaFoldDB" id="A0A8J8CGC3"/>
<organism evidence="2 3">
    <name type="scientific">Candidatus Altarchaeum hamiconexum</name>
    <dbReference type="NCBI Taxonomy" id="1803513"/>
    <lineage>
        <taxon>Archaea</taxon>
        <taxon>Candidatus Altarchaeota</taxon>
        <taxon>Candidatus Altiarchaeia</taxon>
        <taxon>Candidatus Altarchaeales</taxon>
        <taxon>Candidatus Altarchaeaceae</taxon>
        <taxon>Candidatus Altarchaeum</taxon>
    </lineage>
</organism>
<evidence type="ECO:0000313" key="3">
    <source>
        <dbReference type="Proteomes" id="UP000738826"/>
    </source>
</evidence>
<evidence type="ECO:0000313" key="1">
    <source>
        <dbReference type="EMBL" id="NCN65637.1"/>
    </source>
</evidence>